<sequence>MTSSPPMGRTPSGSGLNGSFRGSESSPTPSRRGSRWVLKHEKYYMVGGDLFVLIDDVLFKIHSYFFQREARTFFDDPPANGAAPEPAVGDAKGRSEDRPIRILDVTVEEFEQFLWVFYNPRYDIYDAPIASWFSILRLAHRWDFPVVKDFALRELKRREKEVPLVTRIRLYQDHGAPPEYLVPLYGELCSRDLTPTEEEATELGFERMYRVFKARELLRSPADASGNDPPLSPLPEGMTEEETYPTIEKVFGLPPYVLGDGDDGLNGGGEGHGRDKAAETPQLGEEVPIINAPNPEKNKKDRTTKKRGKN</sequence>
<dbReference type="Proteomes" id="UP001140091">
    <property type="component" value="Unassembled WGS sequence"/>
</dbReference>
<evidence type="ECO:0000313" key="2">
    <source>
        <dbReference type="EMBL" id="KAJ2921893.1"/>
    </source>
</evidence>
<protein>
    <recommendedName>
        <fullName evidence="4">BTB domain-containing protein</fullName>
    </recommendedName>
</protein>
<dbReference type="OrthoDB" id="9997739at2759"/>
<feature type="region of interest" description="Disordered" evidence="1">
    <location>
        <begin position="1"/>
        <end position="32"/>
    </location>
</feature>
<organism evidence="2 3">
    <name type="scientific">Candolleomyces eurysporus</name>
    <dbReference type="NCBI Taxonomy" id="2828524"/>
    <lineage>
        <taxon>Eukaryota</taxon>
        <taxon>Fungi</taxon>
        <taxon>Dikarya</taxon>
        <taxon>Basidiomycota</taxon>
        <taxon>Agaricomycotina</taxon>
        <taxon>Agaricomycetes</taxon>
        <taxon>Agaricomycetidae</taxon>
        <taxon>Agaricales</taxon>
        <taxon>Agaricineae</taxon>
        <taxon>Psathyrellaceae</taxon>
        <taxon>Candolleomyces</taxon>
    </lineage>
</organism>
<dbReference type="EMBL" id="JANBPK010001538">
    <property type="protein sequence ID" value="KAJ2921893.1"/>
    <property type="molecule type" value="Genomic_DNA"/>
</dbReference>
<dbReference type="AlphaFoldDB" id="A0A9W8MAF0"/>
<accession>A0A9W8MAF0</accession>
<comment type="caution">
    <text evidence="2">The sequence shown here is derived from an EMBL/GenBank/DDBJ whole genome shotgun (WGS) entry which is preliminary data.</text>
</comment>
<feature type="non-terminal residue" evidence="2">
    <location>
        <position position="1"/>
    </location>
</feature>
<proteinExistence type="predicted"/>
<gene>
    <name evidence="2" type="ORF">H1R20_g15201</name>
</gene>
<name>A0A9W8MAF0_9AGAR</name>
<feature type="compositionally biased region" description="Polar residues" evidence="1">
    <location>
        <begin position="20"/>
        <end position="31"/>
    </location>
</feature>
<evidence type="ECO:0008006" key="4">
    <source>
        <dbReference type="Google" id="ProtNLM"/>
    </source>
</evidence>
<evidence type="ECO:0000256" key="1">
    <source>
        <dbReference type="SAM" id="MobiDB-lite"/>
    </source>
</evidence>
<reference evidence="2" key="1">
    <citation type="submission" date="2022-06" db="EMBL/GenBank/DDBJ databases">
        <title>Genome Sequence of Candolleomyces eurysporus.</title>
        <authorList>
            <person name="Buettner E."/>
        </authorList>
    </citation>
    <scope>NUCLEOTIDE SEQUENCE</scope>
    <source>
        <strain evidence="2">VTCC 930004</strain>
    </source>
</reference>
<keyword evidence="3" id="KW-1185">Reference proteome</keyword>
<feature type="region of interest" description="Disordered" evidence="1">
    <location>
        <begin position="255"/>
        <end position="310"/>
    </location>
</feature>
<evidence type="ECO:0000313" key="3">
    <source>
        <dbReference type="Proteomes" id="UP001140091"/>
    </source>
</evidence>